<feature type="transmembrane region" description="Helical" evidence="1">
    <location>
        <begin position="398"/>
        <end position="422"/>
    </location>
</feature>
<organism evidence="2 3">
    <name type="scientific">Alkalihalobacillus alcalophilus ATCC 27647 = CGMCC 1.3604</name>
    <dbReference type="NCBI Taxonomy" id="1218173"/>
    <lineage>
        <taxon>Bacteria</taxon>
        <taxon>Bacillati</taxon>
        <taxon>Bacillota</taxon>
        <taxon>Bacilli</taxon>
        <taxon>Bacillales</taxon>
        <taxon>Bacillaceae</taxon>
        <taxon>Alkalihalobacillus</taxon>
    </lineage>
</organism>
<protein>
    <submittedName>
        <fullName evidence="2">Uncharacterized protein</fullName>
    </submittedName>
</protein>
<feature type="transmembrane region" description="Helical" evidence="1">
    <location>
        <begin position="352"/>
        <end position="374"/>
    </location>
</feature>
<feature type="transmembrane region" description="Helical" evidence="1">
    <location>
        <begin position="137"/>
        <end position="165"/>
    </location>
</feature>
<evidence type="ECO:0000313" key="2">
    <source>
        <dbReference type="EMBL" id="THG91558.1"/>
    </source>
</evidence>
<keyword evidence="1" id="KW-0812">Transmembrane</keyword>
<keyword evidence="1" id="KW-0472">Membrane</keyword>
<feature type="transmembrane region" description="Helical" evidence="1">
    <location>
        <begin position="59"/>
        <end position="80"/>
    </location>
</feature>
<accession>A0A4S4K1Q0</accession>
<feature type="transmembrane region" description="Helical" evidence="1">
    <location>
        <begin position="177"/>
        <end position="196"/>
    </location>
</feature>
<feature type="transmembrane region" description="Helical" evidence="1">
    <location>
        <begin position="428"/>
        <end position="449"/>
    </location>
</feature>
<feature type="transmembrane region" description="Helical" evidence="1">
    <location>
        <begin position="470"/>
        <end position="492"/>
    </location>
</feature>
<reference evidence="2 3" key="1">
    <citation type="submission" date="2014-01" db="EMBL/GenBank/DDBJ databases">
        <title>Draft genome sequencing of Bacillus alcalophilus CGMCC 1.3604.</title>
        <authorList>
            <person name="Yang J."/>
            <person name="Diao L."/>
            <person name="Yang S."/>
        </authorList>
    </citation>
    <scope>NUCLEOTIDE SEQUENCE [LARGE SCALE GENOMIC DNA]</scope>
    <source>
        <strain evidence="2 3">CGMCC 1.3604</strain>
    </source>
</reference>
<feature type="transmembrane region" description="Helical" evidence="1">
    <location>
        <begin position="312"/>
        <end position="332"/>
    </location>
</feature>
<dbReference type="Proteomes" id="UP000297014">
    <property type="component" value="Unassembled WGS sequence"/>
</dbReference>
<feature type="transmembrane region" description="Helical" evidence="1">
    <location>
        <begin position="23"/>
        <end position="47"/>
    </location>
</feature>
<feature type="transmembrane region" description="Helical" evidence="1">
    <location>
        <begin position="241"/>
        <end position="262"/>
    </location>
</feature>
<proteinExistence type="predicted"/>
<comment type="caution">
    <text evidence="2">The sequence shown here is derived from an EMBL/GenBank/DDBJ whole genome shotgun (WGS) entry which is preliminary data.</text>
</comment>
<dbReference type="EMBL" id="JALP01000062">
    <property type="protein sequence ID" value="THG91558.1"/>
    <property type="molecule type" value="Genomic_DNA"/>
</dbReference>
<name>A0A4S4K1Q0_ALKAL</name>
<evidence type="ECO:0000256" key="1">
    <source>
        <dbReference type="SAM" id="Phobius"/>
    </source>
</evidence>
<sequence>MFRLLKMFIKHEYRDLSSNTTKVFAYAFLAFIGLFVLFIAGSFIMMLARHAPEQAIPIINEYGLLLLSLVLLIFTIPLVFNRLFSESDLELLFTLPVKVKDIFWAKFLLNLLGIPIIAYLFAVFCLTVFGVSAGASIYYYPISYIVTFFFTILGVSLAYLINLLLIQLIPPTKAKELFTAVSALAGITFYLGFQLLNGSFFSLDENMEWGQLAGIPEWLPMHWGAVVLTDSLLGEWQLKTVIMLIFLIILTLFIFWISSILVERALLTGWVNLSESSGRKKKNEKKKNKKVTLNGPIRMMSKKEWLMIKRDVREWTAVIPTLVIIIFPFLNLRDFEGGWSALQQAPYITWPTLQVSFCFMAVLVSGFFSAGSLGREAYAIDLLRVLPLSGWKVAMGKFWANVIIMTVFVAIVQIVSGLIFNWSVISIFLGWLGVTGVLVGAVAIGLFISSIGSKYNPNNPQNRVDTASSIIMMMMLFFYLFIVFIPTALTFFPNEYLGDILNAAESEHGIPSFLIGMLEGNLASGWWSNLIGFAIYLVVIGFVTWGSLAICAKNIDKGVNITFEDK</sequence>
<dbReference type="Pfam" id="PF16949">
    <property type="entry name" value="ABC_tran_2"/>
    <property type="match status" value="1"/>
</dbReference>
<dbReference type="RefSeq" id="WP_003320825.1">
    <property type="nucleotide sequence ID" value="NZ_JALP01000062.1"/>
</dbReference>
<evidence type="ECO:0000313" key="3">
    <source>
        <dbReference type="Proteomes" id="UP000297014"/>
    </source>
</evidence>
<gene>
    <name evidence="2" type="ORF">AJ85_04270</name>
</gene>
<dbReference type="InterPro" id="IPR031599">
    <property type="entry name" value="ABC_tran_2"/>
</dbReference>
<dbReference type="OrthoDB" id="2781328at2"/>
<keyword evidence="1" id="KW-1133">Transmembrane helix</keyword>
<feature type="transmembrane region" description="Helical" evidence="1">
    <location>
        <begin position="526"/>
        <end position="551"/>
    </location>
</feature>
<dbReference type="AlphaFoldDB" id="A0A4S4K1Q0"/>
<feature type="transmembrane region" description="Helical" evidence="1">
    <location>
        <begin position="107"/>
        <end position="131"/>
    </location>
</feature>